<evidence type="ECO:0000256" key="3">
    <source>
        <dbReference type="ARBA" id="ARBA00022676"/>
    </source>
</evidence>
<proteinExistence type="inferred from homology"/>
<dbReference type="InterPro" id="IPR029044">
    <property type="entry name" value="Nucleotide-diphossugar_trans"/>
</dbReference>
<comment type="pathway">
    <text evidence="1">Cell wall biogenesis; cell wall polysaccharide biosynthesis.</text>
</comment>
<keyword evidence="3" id="KW-0328">Glycosyltransferase</keyword>
<keyword evidence="4" id="KW-0808">Transferase</keyword>
<dbReference type="InterPro" id="IPR001173">
    <property type="entry name" value="Glyco_trans_2-like"/>
</dbReference>
<comment type="similarity">
    <text evidence="2">Belongs to the glycosyltransferase 2 family.</text>
</comment>
<evidence type="ECO:0000256" key="4">
    <source>
        <dbReference type="ARBA" id="ARBA00022679"/>
    </source>
</evidence>
<evidence type="ECO:0000256" key="2">
    <source>
        <dbReference type="ARBA" id="ARBA00006739"/>
    </source>
</evidence>
<name>A0A1V4ERK4_9BACL</name>
<dbReference type="GO" id="GO:0016757">
    <property type="term" value="F:glycosyltransferase activity"/>
    <property type="evidence" value="ECO:0007669"/>
    <property type="project" value="UniProtKB-KW"/>
</dbReference>
<protein>
    <recommendedName>
        <fullName evidence="5">Glycosyltransferase 2-like domain-containing protein</fullName>
    </recommendedName>
</protein>
<dbReference type="PANTHER" id="PTHR43179">
    <property type="entry name" value="RHAMNOSYLTRANSFERASE WBBL"/>
    <property type="match status" value="1"/>
</dbReference>
<dbReference type="SUPFAM" id="SSF53448">
    <property type="entry name" value="Nucleotide-diphospho-sugar transferases"/>
    <property type="match status" value="1"/>
</dbReference>
<reference evidence="6 7" key="1">
    <citation type="submission" date="2017-02" db="EMBL/GenBank/DDBJ databases">
        <title>Draft genome of Acidibacillus ferrooxidans Huett2.</title>
        <authorList>
            <person name="Schopf S."/>
        </authorList>
    </citation>
    <scope>NUCLEOTIDE SEQUENCE [LARGE SCALE GENOMIC DNA]</scope>
    <source>
        <strain evidence="6 7">Huett2</strain>
    </source>
</reference>
<comment type="caution">
    <text evidence="6">The sequence shown here is derived from an EMBL/GenBank/DDBJ whole genome shotgun (WGS) entry which is preliminary data.</text>
</comment>
<dbReference type="PANTHER" id="PTHR43179:SF12">
    <property type="entry name" value="GALACTOFURANOSYLTRANSFERASE GLFT2"/>
    <property type="match status" value="1"/>
</dbReference>
<organism evidence="6 7">
    <name type="scientific">Ferroacidibacillus organovorans</name>
    <dbReference type="NCBI Taxonomy" id="1765683"/>
    <lineage>
        <taxon>Bacteria</taxon>
        <taxon>Bacillati</taxon>
        <taxon>Bacillota</taxon>
        <taxon>Bacilli</taxon>
        <taxon>Bacillales</taxon>
        <taxon>Alicyclobacillaceae</taxon>
        <taxon>Ferroacidibacillus</taxon>
    </lineage>
</organism>
<dbReference type="Proteomes" id="UP000190229">
    <property type="component" value="Unassembled WGS sequence"/>
</dbReference>
<dbReference type="AlphaFoldDB" id="A0A1V4ERK4"/>
<dbReference type="EMBL" id="MWPS01000027">
    <property type="protein sequence ID" value="OPG15565.1"/>
    <property type="molecule type" value="Genomic_DNA"/>
</dbReference>
<accession>A0A1V4ERK4</accession>
<gene>
    <name evidence="6" type="ORF">B2M26_10855</name>
</gene>
<dbReference type="Gene3D" id="3.90.550.10">
    <property type="entry name" value="Spore Coat Polysaccharide Biosynthesis Protein SpsA, Chain A"/>
    <property type="match status" value="1"/>
</dbReference>
<sequence>MMSAFLHVIVVSFNTCSKTLQCLRFILRYTDLPFHLWVVDNASTDGSIDMLNELSAQNRERLTLTRLSENVGYTRAIASIYPNIPAHGYVCFINSDVYVGPGFAKRLHKHLERHPDIAAVAPLGSGIGGWQDILKYHSPPSPADEFDEAKLVQVNHALQNTHPKAITAKCIQGTVWMAKRAALEEIGELDTACVCGADDADWSLRARLKNWRLLIALDTYVWHDNHSSFSVLDDHGKTWITQSWDHFNRKWSGCFDHLSWSDLMESIDPTVYPAYQYEEFMV</sequence>
<evidence type="ECO:0000313" key="7">
    <source>
        <dbReference type="Proteomes" id="UP000190229"/>
    </source>
</evidence>
<dbReference type="Pfam" id="PF00535">
    <property type="entry name" value="Glycos_transf_2"/>
    <property type="match status" value="1"/>
</dbReference>
<evidence type="ECO:0000259" key="5">
    <source>
        <dbReference type="Pfam" id="PF00535"/>
    </source>
</evidence>
<evidence type="ECO:0000313" key="6">
    <source>
        <dbReference type="EMBL" id="OPG15565.1"/>
    </source>
</evidence>
<evidence type="ECO:0000256" key="1">
    <source>
        <dbReference type="ARBA" id="ARBA00004776"/>
    </source>
</evidence>
<keyword evidence="7" id="KW-1185">Reference proteome</keyword>
<feature type="domain" description="Glycosyltransferase 2-like" evidence="5">
    <location>
        <begin position="8"/>
        <end position="186"/>
    </location>
</feature>